<evidence type="ECO:0000256" key="1">
    <source>
        <dbReference type="SAM" id="MobiDB-lite"/>
    </source>
</evidence>
<proteinExistence type="predicted"/>
<dbReference type="KEGG" id="bliq:INP51_03765"/>
<keyword evidence="4" id="KW-1185">Reference proteome</keyword>
<dbReference type="Proteomes" id="UP000593601">
    <property type="component" value="Chromosome"/>
</dbReference>
<reference evidence="3 4" key="1">
    <citation type="submission" date="2020-10" db="EMBL/GenBank/DDBJ databases">
        <title>Blautia liquoris sp.nov., isolated from the mud in a fermentation cellar used for the production of Chinese strong-flavoured liquor.</title>
        <authorList>
            <person name="Lu L."/>
        </authorList>
    </citation>
    <scope>NUCLEOTIDE SEQUENCE [LARGE SCALE GENOMIC DNA]</scope>
    <source>
        <strain evidence="3 4">LZLJ-3</strain>
    </source>
</reference>
<feature type="region of interest" description="Disordered" evidence="1">
    <location>
        <begin position="27"/>
        <end position="116"/>
    </location>
</feature>
<organism evidence="3 4">
    <name type="scientific">Blautia liquoris</name>
    <dbReference type="NCBI Taxonomy" id="2779518"/>
    <lineage>
        <taxon>Bacteria</taxon>
        <taxon>Bacillati</taxon>
        <taxon>Bacillota</taxon>
        <taxon>Clostridia</taxon>
        <taxon>Lachnospirales</taxon>
        <taxon>Lachnospiraceae</taxon>
        <taxon>Blautia</taxon>
    </lineage>
</organism>
<feature type="chain" id="PRO_5032788491" description="Lipoprotein" evidence="2">
    <location>
        <begin position="29"/>
        <end position="247"/>
    </location>
</feature>
<protein>
    <recommendedName>
        <fullName evidence="5">Lipoprotein</fullName>
    </recommendedName>
</protein>
<evidence type="ECO:0008006" key="5">
    <source>
        <dbReference type="Google" id="ProtNLM"/>
    </source>
</evidence>
<dbReference type="PROSITE" id="PS51257">
    <property type="entry name" value="PROKAR_LIPOPROTEIN"/>
    <property type="match status" value="1"/>
</dbReference>
<evidence type="ECO:0000313" key="4">
    <source>
        <dbReference type="Proteomes" id="UP000593601"/>
    </source>
</evidence>
<evidence type="ECO:0000313" key="3">
    <source>
        <dbReference type="EMBL" id="QOV20080.1"/>
    </source>
</evidence>
<feature type="compositionally biased region" description="Low complexity" evidence="1">
    <location>
        <begin position="77"/>
        <end position="96"/>
    </location>
</feature>
<evidence type="ECO:0000256" key="2">
    <source>
        <dbReference type="SAM" id="SignalP"/>
    </source>
</evidence>
<dbReference type="RefSeq" id="WP_193736400.1">
    <property type="nucleotide sequence ID" value="NZ_CP063304.1"/>
</dbReference>
<sequence>MNKKFIIVLASSSMLLSSLLTGCGNAKATSKKETSSSAISESAPTNALTNSQSDSHLASESTPSAENDSSSNVKPPSNTESSSTAKTSSKPSSESKNMTDENTAKDNTSTSSTGSESVKAALKLYEATYFDESVYGVEDEKIIDGVYQPDDYYNVDISNVTDTAFDFTIYKVDGKTEDRSLIFKKHTAVFTGDGTTAAYNGEKYTLNFTFPDLHGAHPDIADMQISGFAPLNGVTLVYNQIPGHEFG</sequence>
<gene>
    <name evidence="3" type="ORF">INP51_03765</name>
</gene>
<keyword evidence="2" id="KW-0732">Signal</keyword>
<feature type="compositionally biased region" description="Polar residues" evidence="1">
    <location>
        <begin position="44"/>
        <end position="76"/>
    </location>
</feature>
<feature type="signal peptide" evidence="2">
    <location>
        <begin position="1"/>
        <end position="28"/>
    </location>
</feature>
<dbReference type="EMBL" id="CP063304">
    <property type="protein sequence ID" value="QOV20080.1"/>
    <property type="molecule type" value="Genomic_DNA"/>
</dbReference>
<accession>A0A7M2RL61</accession>
<dbReference type="AlphaFoldDB" id="A0A7M2RL61"/>
<feature type="compositionally biased region" description="Polar residues" evidence="1">
    <location>
        <begin position="105"/>
        <end position="116"/>
    </location>
</feature>
<name>A0A7M2RL61_9FIRM</name>